<dbReference type="PANTHER" id="PTHR34187:SF2">
    <property type="entry name" value="DUF202 DOMAIN-CONTAINING PROTEIN"/>
    <property type="match status" value="1"/>
</dbReference>
<dbReference type="OMA" id="NDNDKCE"/>
<sequence>MATTTTAIVETELQPVPLNQSSRPSSISLNTPTRSQTPPPRARCKSVSFTAGSAFQEMAGITRTQSLQLNLPGLQRSISPRTLIPGQGPGPTATATPPPSTTSLNSRPGSQSSNEPPSSPNETTAITGTQSARSVRSYSSVSSNHEQQQNRMKSQRRCTNMDGLFLKLGAIELENKGSVARDHLALERTFLAWLRTSLAFASIGIAVTQLFRLNTATAPKDTSDILKHIGKPLGATFLGISIMVLILGTNRYYESQAWLLKGKFPASRGSIFLLTAISVSLIVVSLVIVLTVSAGKVET</sequence>
<feature type="transmembrane region" description="Helical" evidence="7">
    <location>
        <begin position="271"/>
        <end position="294"/>
    </location>
</feature>
<dbReference type="InterPro" id="IPR003807">
    <property type="entry name" value="DUF202"/>
</dbReference>
<organism evidence="9 10">
    <name type="scientific">Pyronema omphalodes (strain CBS 100304)</name>
    <name type="common">Pyronema confluens</name>
    <dbReference type="NCBI Taxonomy" id="1076935"/>
    <lineage>
        <taxon>Eukaryota</taxon>
        <taxon>Fungi</taxon>
        <taxon>Dikarya</taxon>
        <taxon>Ascomycota</taxon>
        <taxon>Pezizomycotina</taxon>
        <taxon>Pezizomycetes</taxon>
        <taxon>Pezizales</taxon>
        <taxon>Pyronemataceae</taxon>
        <taxon>Pyronema</taxon>
    </lineage>
</organism>
<evidence type="ECO:0000313" key="10">
    <source>
        <dbReference type="Proteomes" id="UP000018144"/>
    </source>
</evidence>
<keyword evidence="4 7" id="KW-1133">Transmembrane helix</keyword>
<dbReference type="PANTHER" id="PTHR34187">
    <property type="entry name" value="FGR18P"/>
    <property type="match status" value="1"/>
</dbReference>
<dbReference type="AlphaFoldDB" id="U4LLX6"/>
<feature type="compositionally biased region" description="Low complexity" evidence="6">
    <location>
        <begin position="131"/>
        <end position="143"/>
    </location>
</feature>
<evidence type="ECO:0000256" key="4">
    <source>
        <dbReference type="ARBA" id="ARBA00022989"/>
    </source>
</evidence>
<protein>
    <recommendedName>
        <fullName evidence="8">DUF202 domain-containing protein</fullName>
    </recommendedName>
</protein>
<evidence type="ECO:0000256" key="7">
    <source>
        <dbReference type="SAM" id="Phobius"/>
    </source>
</evidence>
<evidence type="ECO:0000256" key="1">
    <source>
        <dbReference type="ARBA" id="ARBA00004651"/>
    </source>
</evidence>
<feature type="transmembrane region" description="Helical" evidence="7">
    <location>
        <begin position="190"/>
        <end position="212"/>
    </location>
</feature>
<evidence type="ECO:0000256" key="6">
    <source>
        <dbReference type="SAM" id="MobiDB-lite"/>
    </source>
</evidence>
<dbReference type="eggNOG" id="ENOG502S1BM">
    <property type="taxonomic scope" value="Eukaryota"/>
</dbReference>
<keyword evidence="3 7" id="KW-0812">Transmembrane</keyword>
<dbReference type="OrthoDB" id="199599at2759"/>
<keyword evidence="5 7" id="KW-0472">Membrane</keyword>
<feature type="compositionally biased region" description="Polar residues" evidence="6">
    <location>
        <begin position="17"/>
        <end position="36"/>
    </location>
</feature>
<dbReference type="Proteomes" id="UP000018144">
    <property type="component" value="Unassembled WGS sequence"/>
</dbReference>
<evidence type="ECO:0000256" key="5">
    <source>
        <dbReference type="ARBA" id="ARBA00023136"/>
    </source>
</evidence>
<comment type="subcellular location">
    <subcellularLocation>
        <location evidence="1">Cell membrane</location>
        <topology evidence="1">Multi-pass membrane protein</topology>
    </subcellularLocation>
</comment>
<feature type="domain" description="DUF202" evidence="8">
    <location>
        <begin position="181"/>
        <end position="256"/>
    </location>
</feature>
<feature type="transmembrane region" description="Helical" evidence="7">
    <location>
        <begin position="232"/>
        <end position="250"/>
    </location>
</feature>
<proteinExistence type="predicted"/>
<feature type="compositionally biased region" description="Low complexity" evidence="6">
    <location>
        <begin position="112"/>
        <end position="122"/>
    </location>
</feature>
<reference evidence="9 10" key="1">
    <citation type="journal article" date="2013" name="PLoS Genet.">
        <title>The genome and development-dependent transcriptomes of Pyronema confluens: a window into fungal evolution.</title>
        <authorList>
            <person name="Traeger S."/>
            <person name="Altegoer F."/>
            <person name="Freitag M."/>
            <person name="Gabaldon T."/>
            <person name="Kempken F."/>
            <person name="Kumar A."/>
            <person name="Marcet-Houben M."/>
            <person name="Poggeler S."/>
            <person name="Stajich J.E."/>
            <person name="Nowrousian M."/>
        </authorList>
    </citation>
    <scope>NUCLEOTIDE SEQUENCE [LARGE SCALE GENOMIC DNA]</scope>
    <source>
        <strain evidence="10">CBS 100304</strain>
        <tissue evidence="9">Vegetative mycelium</tissue>
    </source>
</reference>
<dbReference type="InterPro" id="IPR052053">
    <property type="entry name" value="IM_YidH-like"/>
</dbReference>
<evidence type="ECO:0000256" key="2">
    <source>
        <dbReference type="ARBA" id="ARBA00022475"/>
    </source>
</evidence>
<evidence type="ECO:0000313" key="9">
    <source>
        <dbReference type="EMBL" id="CCX33149.1"/>
    </source>
</evidence>
<dbReference type="Pfam" id="PF02656">
    <property type="entry name" value="DUF202"/>
    <property type="match status" value="1"/>
</dbReference>
<keyword evidence="2" id="KW-1003">Cell membrane</keyword>
<dbReference type="GO" id="GO:0005886">
    <property type="term" value="C:plasma membrane"/>
    <property type="evidence" value="ECO:0007669"/>
    <property type="project" value="UniProtKB-SubCell"/>
</dbReference>
<feature type="region of interest" description="Disordered" evidence="6">
    <location>
        <begin position="1"/>
        <end position="45"/>
    </location>
</feature>
<evidence type="ECO:0000256" key="3">
    <source>
        <dbReference type="ARBA" id="ARBA00022692"/>
    </source>
</evidence>
<name>U4LLX6_PYROM</name>
<accession>U4LLX6</accession>
<feature type="region of interest" description="Disordered" evidence="6">
    <location>
        <begin position="78"/>
        <end position="156"/>
    </location>
</feature>
<keyword evidence="10" id="KW-1185">Reference proteome</keyword>
<evidence type="ECO:0000259" key="8">
    <source>
        <dbReference type="Pfam" id="PF02656"/>
    </source>
</evidence>
<gene>
    <name evidence="9" type="ORF">PCON_14189</name>
</gene>
<dbReference type="EMBL" id="HF936029">
    <property type="protein sequence ID" value="CCX33149.1"/>
    <property type="molecule type" value="Genomic_DNA"/>
</dbReference>